<evidence type="ECO:0000313" key="1">
    <source>
        <dbReference type="EMBL" id="KAL1241131.1"/>
    </source>
</evidence>
<sequence>MAKPNAALHLHKAYSSCHIKAIDSSLTAVGGFLRTADSVTDAVSSAKLKSINENLPYGLFCTVPQITGEINIEIKTNYSHFKIVLCKNDIAKDDFYDETKYQPANRWQIVEIDQCRFFMEFC</sequence>
<name>A0ABR3KQ55_TRISP</name>
<evidence type="ECO:0000313" key="2">
    <source>
        <dbReference type="Proteomes" id="UP001558632"/>
    </source>
</evidence>
<organism evidence="1 2">
    <name type="scientific">Trichinella spiralis</name>
    <name type="common">Trichina worm</name>
    <dbReference type="NCBI Taxonomy" id="6334"/>
    <lineage>
        <taxon>Eukaryota</taxon>
        <taxon>Metazoa</taxon>
        <taxon>Ecdysozoa</taxon>
        <taxon>Nematoda</taxon>
        <taxon>Enoplea</taxon>
        <taxon>Dorylaimia</taxon>
        <taxon>Trichinellida</taxon>
        <taxon>Trichinellidae</taxon>
        <taxon>Trichinella</taxon>
    </lineage>
</organism>
<proteinExistence type="predicted"/>
<comment type="caution">
    <text evidence="1">The sequence shown here is derived from an EMBL/GenBank/DDBJ whole genome shotgun (WGS) entry which is preliminary data.</text>
</comment>
<accession>A0ABR3KQ55</accession>
<protein>
    <submittedName>
        <fullName evidence="1">Manganese-dependent inorganic pyrophosphatase</fullName>
    </submittedName>
</protein>
<dbReference type="EMBL" id="JBEUSY010000252">
    <property type="protein sequence ID" value="KAL1241131.1"/>
    <property type="molecule type" value="Genomic_DNA"/>
</dbReference>
<dbReference type="Proteomes" id="UP001558632">
    <property type="component" value="Unassembled WGS sequence"/>
</dbReference>
<keyword evidence="2" id="KW-1185">Reference proteome</keyword>
<reference evidence="1 2" key="1">
    <citation type="submission" date="2024-07" db="EMBL/GenBank/DDBJ databases">
        <title>Enhanced genomic and transcriptomic resources for Trichinella pseudospiralis and T. spiralis underpin the discovery of pronounced molecular differences between stages and species.</title>
        <authorList>
            <person name="Pasi K.K."/>
            <person name="La Rosa G."/>
            <person name="Gomez-Morales M.A."/>
            <person name="Tosini F."/>
            <person name="Sumanam S."/>
            <person name="Young N.D."/>
            <person name="Chang B.C."/>
            <person name="Robin G.B."/>
        </authorList>
    </citation>
    <scope>NUCLEOTIDE SEQUENCE [LARGE SCALE GENOMIC DNA]</scope>
    <source>
        <strain evidence="1">ISS534</strain>
    </source>
</reference>
<gene>
    <name evidence="1" type="ORF">TSPI_01600</name>
</gene>